<feature type="transmembrane region" description="Helical" evidence="1">
    <location>
        <begin position="64"/>
        <end position="81"/>
    </location>
</feature>
<evidence type="ECO:0000313" key="2">
    <source>
        <dbReference type="EMBL" id="CAK22093.1"/>
    </source>
</evidence>
<keyword evidence="1" id="KW-0812">Transmembrane</keyword>
<proteinExistence type="predicted"/>
<dbReference type="HOGENOM" id="CLU_093102_0_0_9"/>
<reference evidence="2 3" key="1">
    <citation type="journal article" date="2006" name="J. Bacteriol.">
        <title>Whole-genome sequence of Listeria welshimeri reveals common steps in genome reduction with Listeria innocua as compared to Listeria monocytogenes.</title>
        <authorList>
            <person name="Hain T."/>
            <person name="Steinweg C."/>
            <person name="Kuenne C.T."/>
            <person name="Billion A."/>
            <person name="Ghai R."/>
            <person name="Chatterjee S.S."/>
            <person name="Domann E."/>
            <person name="Kaerst U."/>
            <person name="Goesmann A."/>
            <person name="Bekel T."/>
            <person name="Bartels D."/>
            <person name="Kaiser O."/>
            <person name="Meyer F."/>
            <person name="Puehler A."/>
            <person name="Weisshaar B."/>
            <person name="Wehland J."/>
            <person name="Liang C."/>
            <person name="Dandekar T."/>
            <person name="Lampidis R."/>
            <person name="Kreft J."/>
            <person name="Goebel W."/>
            <person name="Chakraborty T."/>
        </authorList>
    </citation>
    <scope>NUCLEOTIDE SEQUENCE [LARGE SCALE GENOMIC DNA]</scope>
    <source>
        <strain evidence="3">ATCC 35897 / DSM 20650 / CIP 8149 / NCTC 11857 / SLCC 5334 / V8</strain>
    </source>
</reference>
<dbReference type="RefSeq" id="WP_011703365.1">
    <property type="nucleotide sequence ID" value="NC_008555.1"/>
</dbReference>
<feature type="transmembrane region" description="Helical" evidence="1">
    <location>
        <begin position="93"/>
        <end position="113"/>
    </location>
</feature>
<dbReference type="EMBL" id="AM263198">
    <property type="protein sequence ID" value="CAK22093.1"/>
    <property type="molecule type" value="Genomic_DNA"/>
</dbReference>
<feature type="transmembrane region" description="Helical" evidence="1">
    <location>
        <begin position="41"/>
        <end position="58"/>
    </location>
</feature>
<feature type="transmembrane region" description="Helical" evidence="1">
    <location>
        <begin position="119"/>
        <end position="138"/>
    </location>
</feature>
<protein>
    <submittedName>
        <fullName evidence="2">Uncharacterized protein</fullName>
    </submittedName>
</protein>
<sequence length="268" mass="30932">MKTLSKLINAVSFENALEKNSMHRIYENLNGTGKEVIPKSLKVYILAAFSWSICLISGLKGAGFPITASIIILGIFIGFTRSKRYFKNAAYTIAVYLIIQTAVLFFFSVWMPWENPDMIRTYAILYILFGYGLSFYIIRIRLIENIQINYLIKDGKLIRKRKTIKILKIVAVILGLALVVAIWVTRFYTISSDWWNSSNNYDYSYDSLVGTVLYVFSSFIAFANLALFTLFPTSLLKTSVVLDGFIYKKYSLDFQKEYEFTDKEWYGE</sequence>
<name>A0AM61_LISW6</name>
<evidence type="ECO:0000256" key="1">
    <source>
        <dbReference type="SAM" id="Phobius"/>
    </source>
</evidence>
<keyword evidence="1" id="KW-0472">Membrane</keyword>
<feature type="transmembrane region" description="Helical" evidence="1">
    <location>
        <begin position="166"/>
        <end position="188"/>
    </location>
</feature>
<organism evidence="2 3">
    <name type="scientific">Listeria welshimeri serovar 6b (strain ATCC 35897 / DSM 20650 / CCUG 15529 / CIP 8149 / NCTC 11857 / SLCC 5334 / V8)</name>
    <dbReference type="NCBI Taxonomy" id="386043"/>
    <lineage>
        <taxon>Bacteria</taxon>
        <taxon>Bacillati</taxon>
        <taxon>Bacillota</taxon>
        <taxon>Bacilli</taxon>
        <taxon>Bacillales</taxon>
        <taxon>Listeriaceae</taxon>
        <taxon>Listeria</taxon>
    </lineage>
</organism>
<dbReference type="KEGG" id="lwe:lwe2675"/>
<feature type="transmembrane region" description="Helical" evidence="1">
    <location>
        <begin position="208"/>
        <end position="231"/>
    </location>
</feature>
<dbReference type="GeneID" id="69055757"/>
<dbReference type="AlphaFoldDB" id="A0AM61"/>
<keyword evidence="1" id="KW-1133">Transmembrane helix</keyword>
<evidence type="ECO:0000313" key="3">
    <source>
        <dbReference type="Proteomes" id="UP000000779"/>
    </source>
</evidence>
<gene>
    <name evidence="2" type="ordered locus">lwe2675</name>
</gene>
<dbReference type="Proteomes" id="UP000000779">
    <property type="component" value="Chromosome"/>
</dbReference>
<accession>A0AM61</accession>
<dbReference type="eggNOG" id="ENOG503050C">
    <property type="taxonomic scope" value="Bacteria"/>
</dbReference>
<dbReference type="STRING" id="386043.lwe2675"/>